<keyword evidence="2" id="KW-0808">Transferase</keyword>
<feature type="domain" description="Sulfotransferase" evidence="3">
    <location>
        <begin position="155"/>
        <end position="393"/>
    </location>
</feature>
<dbReference type="Pfam" id="PF00685">
    <property type="entry name" value="Sulfotransfer_1"/>
    <property type="match status" value="1"/>
</dbReference>
<accession>A0AAV2S6Q9</accession>
<name>A0AAV2S6Q9_MEGNR</name>
<evidence type="ECO:0000259" key="3">
    <source>
        <dbReference type="Pfam" id="PF00685"/>
    </source>
</evidence>
<dbReference type="SUPFAM" id="SSF52540">
    <property type="entry name" value="P-loop containing nucleoside triphosphate hydrolases"/>
    <property type="match status" value="1"/>
</dbReference>
<protein>
    <recommendedName>
        <fullName evidence="3">Sulfotransferase domain-containing protein</fullName>
    </recommendedName>
</protein>
<dbReference type="InterPro" id="IPR027417">
    <property type="entry name" value="P-loop_NTPase"/>
</dbReference>
<dbReference type="InterPro" id="IPR000863">
    <property type="entry name" value="Sulfotransferase_dom"/>
</dbReference>
<gene>
    <name evidence="4" type="ORF">MNOR_LOCUS32474</name>
</gene>
<evidence type="ECO:0000313" key="5">
    <source>
        <dbReference type="Proteomes" id="UP001497623"/>
    </source>
</evidence>
<sequence>MAFLCIPRTIPICVRRPVAGLSSFVVGYQGRSYNRYPTHNYILQLSSQSRHRRILSFRRQFNTSESQDVTLDKLRLMKRIFAFSLFTGTLVLAWSLKKRKGERLKELLEDCQRLHIDEDLYKGKMSMYRYKGYVFPGKLILSGVFKELPQFEFRPDDILVASYPKTGTTWVQEIVYMLTHNCNVTEDDSETLETRFPYLEYPYPGIKHITAKTGPRFIKTHLPLSLLPDSFASSGSKCVYVTRNPRDTAVSYFHFLRMVTEFNFLGTFKDFAKLFKTDAVPYSPFYNHVQEYWEARKDPNILFITYEDLQNKPTDVIREIAEFLGLSVTEEDIRLVAYSTSFNKMASNPSTNYEHWKDIGFIDKDRGAFMRKGKIGDWKNHFSDRDLIEFQDWENSNQNNLNFKFQFMENKEAQMQES</sequence>
<comment type="similarity">
    <text evidence="1">Belongs to the sulfotransferase 1 family.</text>
</comment>
<dbReference type="GO" id="GO:0008146">
    <property type="term" value="F:sulfotransferase activity"/>
    <property type="evidence" value="ECO:0007669"/>
    <property type="project" value="InterPro"/>
</dbReference>
<reference evidence="4 5" key="1">
    <citation type="submission" date="2024-05" db="EMBL/GenBank/DDBJ databases">
        <authorList>
            <person name="Wallberg A."/>
        </authorList>
    </citation>
    <scope>NUCLEOTIDE SEQUENCE [LARGE SCALE GENOMIC DNA]</scope>
</reference>
<dbReference type="PANTHER" id="PTHR11783">
    <property type="entry name" value="SULFOTRANSFERASE SULT"/>
    <property type="match status" value="1"/>
</dbReference>
<proteinExistence type="inferred from homology"/>
<evidence type="ECO:0000313" key="4">
    <source>
        <dbReference type="EMBL" id="CAL4160489.1"/>
    </source>
</evidence>
<dbReference type="Gene3D" id="3.40.50.300">
    <property type="entry name" value="P-loop containing nucleotide triphosphate hydrolases"/>
    <property type="match status" value="1"/>
</dbReference>
<comment type="caution">
    <text evidence="4">The sequence shown here is derived from an EMBL/GenBank/DDBJ whole genome shotgun (WGS) entry which is preliminary data.</text>
</comment>
<dbReference type="AlphaFoldDB" id="A0AAV2S6Q9"/>
<keyword evidence="5" id="KW-1185">Reference proteome</keyword>
<dbReference type="Proteomes" id="UP001497623">
    <property type="component" value="Unassembled WGS sequence"/>
</dbReference>
<feature type="non-terminal residue" evidence="4">
    <location>
        <position position="418"/>
    </location>
</feature>
<organism evidence="4 5">
    <name type="scientific">Meganyctiphanes norvegica</name>
    <name type="common">Northern krill</name>
    <name type="synonym">Thysanopoda norvegica</name>
    <dbReference type="NCBI Taxonomy" id="48144"/>
    <lineage>
        <taxon>Eukaryota</taxon>
        <taxon>Metazoa</taxon>
        <taxon>Ecdysozoa</taxon>
        <taxon>Arthropoda</taxon>
        <taxon>Crustacea</taxon>
        <taxon>Multicrustacea</taxon>
        <taxon>Malacostraca</taxon>
        <taxon>Eumalacostraca</taxon>
        <taxon>Eucarida</taxon>
        <taxon>Euphausiacea</taxon>
        <taxon>Euphausiidae</taxon>
        <taxon>Meganyctiphanes</taxon>
    </lineage>
</organism>
<evidence type="ECO:0000256" key="2">
    <source>
        <dbReference type="ARBA" id="ARBA00022679"/>
    </source>
</evidence>
<evidence type="ECO:0000256" key="1">
    <source>
        <dbReference type="ARBA" id="ARBA00005771"/>
    </source>
</evidence>
<dbReference type="EMBL" id="CAXKWB010044295">
    <property type="protein sequence ID" value="CAL4160489.1"/>
    <property type="molecule type" value="Genomic_DNA"/>
</dbReference>